<keyword evidence="7" id="KW-1185">Reference proteome</keyword>
<dbReference type="Gene3D" id="1.10.45.10">
    <property type="entry name" value="Vanillyl-alcohol Oxidase, Chain A, domain 4"/>
    <property type="match status" value="1"/>
</dbReference>
<dbReference type="SUPFAM" id="SSF55103">
    <property type="entry name" value="FAD-linked oxidases, C-terminal domain"/>
    <property type="match status" value="1"/>
</dbReference>
<dbReference type="PROSITE" id="PS51387">
    <property type="entry name" value="FAD_PCMH"/>
    <property type="match status" value="1"/>
</dbReference>
<dbReference type="Gene3D" id="3.30.43.10">
    <property type="entry name" value="Uridine Diphospho-n-acetylenolpyruvylglucosamine Reductase, domain 2"/>
    <property type="match status" value="1"/>
</dbReference>
<dbReference type="RefSeq" id="WP_373654679.1">
    <property type="nucleotide sequence ID" value="NZ_JBGUAW010000002.1"/>
</dbReference>
<feature type="domain" description="FAD-binding PCMH-type" evidence="5">
    <location>
        <begin position="41"/>
        <end position="220"/>
    </location>
</feature>
<dbReference type="SUPFAM" id="SSF56176">
    <property type="entry name" value="FAD-binding/transporter-associated domain-like"/>
    <property type="match status" value="1"/>
</dbReference>
<name>A0ABV4TRD6_9GAMM</name>
<organism evidence="6 7">
    <name type="scientific">Thiohalorhabdus methylotrophus</name>
    <dbReference type="NCBI Taxonomy" id="3242694"/>
    <lineage>
        <taxon>Bacteria</taxon>
        <taxon>Pseudomonadati</taxon>
        <taxon>Pseudomonadota</taxon>
        <taxon>Gammaproteobacteria</taxon>
        <taxon>Thiohalorhabdales</taxon>
        <taxon>Thiohalorhabdaceae</taxon>
        <taxon>Thiohalorhabdus</taxon>
    </lineage>
</organism>
<gene>
    <name evidence="6" type="ORF">ACERLL_03540</name>
</gene>
<proteinExistence type="predicted"/>
<dbReference type="InterPro" id="IPR016164">
    <property type="entry name" value="FAD-linked_Oxase-like_C"/>
</dbReference>
<dbReference type="Gene3D" id="3.30.70.2740">
    <property type="match status" value="1"/>
</dbReference>
<dbReference type="Proteomes" id="UP001575181">
    <property type="component" value="Unassembled WGS sequence"/>
</dbReference>
<keyword evidence="2" id="KW-0285">Flavoprotein</keyword>
<dbReference type="EMBL" id="JBGUAW010000002">
    <property type="protein sequence ID" value="MFA9459895.1"/>
    <property type="molecule type" value="Genomic_DNA"/>
</dbReference>
<keyword evidence="3" id="KW-0274">FAD</keyword>
<sequence length="463" mass="48195">MADTPGLPPGAAHELELLFGQARCHTDPDVLALYATDDTPRNIAPAGVVFPATTEEVAAVIRTAHRHAVPVVARGAGSGNVGGALPVPGALVVSFECMDAVLEVDPANRLLRVQPGVTNQNVQEAAAAHGLFWPPDPGSSAYCQVGGNLAMNSAGPGAVKRGVTRDWVLGLEAVTGTGEVLRTGTRTSKGVVGYDLTRLLIGSEGTLGLVTEATLRLWPRPAAKRTARAAFASVADAGQAVQRIMAEGAVPSALEFMDSLAIDALRRGGFGHDLPEGTGAVLMVEADGPEAAVEEEFAALTRSLDGAGLLEVQTGASAEEIAALWKARKSLSKAVKRLAPLKINEDVVVPVTALATFIGRLEGLAEEFALPIVNFGHAGNGNIHVNLMVHPDDPDEMARARECLSRVFDTVLELGGTLSGEHGVGSEKAPFVARELDATSRMLHNQIKAAFDPKGILNPGKAF</sequence>
<comment type="caution">
    <text evidence="6">The sequence shown here is derived from an EMBL/GenBank/DDBJ whole genome shotgun (WGS) entry which is preliminary data.</text>
</comment>
<evidence type="ECO:0000256" key="4">
    <source>
        <dbReference type="ARBA" id="ARBA00023002"/>
    </source>
</evidence>
<dbReference type="Pfam" id="PF01565">
    <property type="entry name" value="FAD_binding_4"/>
    <property type="match status" value="1"/>
</dbReference>
<dbReference type="Pfam" id="PF02913">
    <property type="entry name" value="FAD-oxidase_C"/>
    <property type="match status" value="1"/>
</dbReference>
<dbReference type="InterPro" id="IPR004113">
    <property type="entry name" value="FAD-bd_oxidored_4_C"/>
</dbReference>
<dbReference type="InterPro" id="IPR016167">
    <property type="entry name" value="FAD-bd_PCMH_sub1"/>
</dbReference>
<dbReference type="InterPro" id="IPR016169">
    <property type="entry name" value="FAD-bd_PCMH_sub2"/>
</dbReference>
<dbReference type="InterPro" id="IPR016166">
    <property type="entry name" value="FAD-bd_PCMH"/>
</dbReference>
<comment type="cofactor">
    <cofactor evidence="1">
        <name>FAD</name>
        <dbReference type="ChEBI" id="CHEBI:57692"/>
    </cofactor>
</comment>
<evidence type="ECO:0000313" key="6">
    <source>
        <dbReference type="EMBL" id="MFA9459895.1"/>
    </source>
</evidence>
<keyword evidence="4" id="KW-0560">Oxidoreductase</keyword>
<dbReference type="PANTHER" id="PTHR42934:SF2">
    <property type="entry name" value="GLYCOLATE OXIDASE SUBUNIT GLCD"/>
    <property type="match status" value="1"/>
</dbReference>
<evidence type="ECO:0000256" key="1">
    <source>
        <dbReference type="ARBA" id="ARBA00001974"/>
    </source>
</evidence>
<dbReference type="InterPro" id="IPR036318">
    <property type="entry name" value="FAD-bd_PCMH-like_sf"/>
</dbReference>
<accession>A0ABV4TRD6</accession>
<protein>
    <submittedName>
        <fullName evidence="6">FAD-binding oxidoreductase</fullName>
    </submittedName>
</protein>
<evidence type="ECO:0000259" key="5">
    <source>
        <dbReference type="PROSITE" id="PS51387"/>
    </source>
</evidence>
<reference evidence="6 7" key="1">
    <citation type="submission" date="2024-08" db="EMBL/GenBank/DDBJ databases">
        <title>Whole-genome sequencing of halo(alkali)philic microorganisms from hypersaline lakes.</title>
        <authorList>
            <person name="Sorokin D.Y."/>
            <person name="Merkel A.Y."/>
            <person name="Messina E."/>
            <person name="Yakimov M."/>
        </authorList>
    </citation>
    <scope>NUCLEOTIDE SEQUENCE [LARGE SCALE GENOMIC DNA]</scope>
    <source>
        <strain evidence="6 7">Cl-TMA</strain>
    </source>
</reference>
<evidence type="ECO:0000256" key="2">
    <source>
        <dbReference type="ARBA" id="ARBA00022630"/>
    </source>
</evidence>
<dbReference type="Gene3D" id="3.30.465.10">
    <property type="match status" value="1"/>
</dbReference>
<evidence type="ECO:0000313" key="7">
    <source>
        <dbReference type="Proteomes" id="UP001575181"/>
    </source>
</evidence>
<dbReference type="PANTHER" id="PTHR42934">
    <property type="entry name" value="GLYCOLATE OXIDASE SUBUNIT GLCD"/>
    <property type="match status" value="1"/>
</dbReference>
<dbReference type="InterPro" id="IPR016171">
    <property type="entry name" value="Vanillyl_alc_oxidase_C-sub2"/>
</dbReference>
<dbReference type="InterPro" id="IPR006094">
    <property type="entry name" value="Oxid_FAD_bind_N"/>
</dbReference>
<dbReference type="InterPro" id="IPR051914">
    <property type="entry name" value="FAD-linked_OxidoTrans_Type4"/>
</dbReference>
<evidence type="ECO:0000256" key="3">
    <source>
        <dbReference type="ARBA" id="ARBA00022827"/>
    </source>
</evidence>
<dbReference type="Gene3D" id="3.30.70.2190">
    <property type="match status" value="1"/>
</dbReference>